<evidence type="ECO:0000256" key="2">
    <source>
        <dbReference type="ARBA" id="ARBA00022614"/>
    </source>
</evidence>
<sequence length="511" mass="58940">MVDAVATMALETLRDLLIEEVKFLSSVSSQVEEVRRQLSTMHSFLKDADRRQDRYNSQTVQNWVVELRDLSIQAENVLERYAIEVVSKREGKGLKKVLKRFTCILSEWLSKHQIGEEIKGIKSRMSDLTKQLESMSTGDTSSRSVDDTDWSRKTYGHEIEEHFVGMKEDIGKLESLLTKAYSKVLITTRNQNIASTEYIYKLKCLSEDEGWELLQKIALPTNCSQELPTTEIKLLEEYGREIVKKCGCLPLPISVLGGILRQEKKSIEWEKVCRNLDSYLQHGKGLENDKRVEQILDLSYNVLPYNLKPCFLYLACIREDEDIETKDLYLLWMAEGMISLEDRGRGESLRDVAERYLFELANSVSKLPPYEYTTLYRNVASLTLEKSKMEEDPMGILEMLPTLRQLRLESDAYVGREMVCKATGFPQLRYVFLSELSNLVEWKVEKGAMPNLSTLELYRCNKLEMLPNGLKFITALKTLVLNDMPGNFKSRARVGGKDYHKIRHVPSVQFF</sequence>
<comment type="caution">
    <text evidence="10">The sequence shown here is derived from an EMBL/GenBank/DDBJ whole genome shotgun (WGS) entry which is preliminary data.</text>
</comment>
<dbReference type="Pfam" id="PF23598">
    <property type="entry name" value="LRR_14"/>
    <property type="match status" value="1"/>
</dbReference>
<feature type="domain" description="NB-ARC" evidence="7">
    <location>
        <begin position="180"/>
        <end position="221"/>
    </location>
</feature>
<dbReference type="Gene3D" id="1.20.5.4130">
    <property type="match status" value="1"/>
</dbReference>
<dbReference type="PANTHER" id="PTHR23155">
    <property type="entry name" value="DISEASE RESISTANCE PROTEIN RP"/>
    <property type="match status" value="1"/>
</dbReference>
<dbReference type="InterPro" id="IPR041118">
    <property type="entry name" value="Rx_N"/>
</dbReference>
<protein>
    <submittedName>
        <fullName evidence="10">Disease resistance RPP8-like protein 2</fullName>
    </submittedName>
</protein>
<keyword evidence="2" id="KW-0433">Leucine-rich repeat</keyword>
<keyword evidence="3" id="KW-0677">Repeat</keyword>
<dbReference type="SUPFAM" id="SSF52058">
    <property type="entry name" value="L domain-like"/>
    <property type="match status" value="1"/>
</dbReference>
<dbReference type="InterPro" id="IPR042197">
    <property type="entry name" value="Apaf_helical"/>
</dbReference>
<accession>A0AAW2UB13</accession>
<evidence type="ECO:0000259" key="9">
    <source>
        <dbReference type="Pfam" id="PF23598"/>
    </source>
</evidence>
<dbReference type="InterPro" id="IPR044974">
    <property type="entry name" value="Disease_R_plants"/>
</dbReference>
<keyword evidence="5" id="KW-0611">Plant defense</keyword>
<dbReference type="InterPro" id="IPR038005">
    <property type="entry name" value="RX-like_CC"/>
</dbReference>
<reference evidence="10" key="1">
    <citation type="submission" date="2020-06" db="EMBL/GenBank/DDBJ databases">
        <authorList>
            <person name="Li T."/>
            <person name="Hu X."/>
            <person name="Zhang T."/>
            <person name="Song X."/>
            <person name="Zhang H."/>
            <person name="Dai N."/>
            <person name="Sheng W."/>
            <person name="Hou X."/>
            <person name="Wei L."/>
        </authorList>
    </citation>
    <scope>NUCLEOTIDE SEQUENCE</scope>
    <source>
        <strain evidence="10">G02</strain>
        <tissue evidence="10">Leaf</tissue>
    </source>
</reference>
<dbReference type="SUPFAM" id="SSF52540">
    <property type="entry name" value="P-loop containing nucleoside triphosphate hydrolases"/>
    <property type="match status" value="1"/>
</dbReference>
<dbReference type="AlphaFoldDB" id="A0AAW2UB13"/>
<dbReference type="EMBL" id="JACGWJ010000006">
    <property type="protein sequence ID" value="KAL0414064.1"/>
    <property type="molecule type" value="Genomic_DNA"/>
</dbReference>
<dbReference type="PANTHER" id="PTHR23155:SF1205">
    <property type="entry name" value="DISEASE RESISTANCE PROTEIN RPM1"/>
    <property type="match status" value="1"/>
</dbReference>
<dbReference type="InterPro" id="IPR027417">
    <property type="entry name" value="P-loop_NTPase"/>
</dbReference>
<evidence type="ECO:0000256" key="4">
    <source>
        <dbReference type="ARBA" id="ARBA00022741"/>
    </source>
</evidence>
<evidence type="ECO:0000256" key="1">
    <source>
        <dbReference type="ARBA" id="ARBA00008894"/>
    </source>
</evidence>
<comment type="similarity">
    <text evidence="1">Belongs to the disease resistance NB-LRR family.</text>
</comment>
<dbReference type="Pfam" id="PF18052">
    <property type="entry name" value="Rx_N"/>
    <property type="match status" value="1"/>
</dbReference>
<evidence type="ECO:0000259" key="7">
    <source>
        <dbReference type="Pfam" id="PF00931"/>
    </source>
</evidence>
<keyword evidence="4" id="KW-0547">Nucleotide-binding</keyword>
<evidence type="ECO:0000256" key="3">
    <source>
        <dbReference type="ARBA" id="ARBA00022737"/>
    </source>
</evidence>
<dbReference type="CDD" id="cd14798">
    <property type="entry name" value="RX-CC_like"/>
    <property type="match status" value="1"/>
</dbReference>
<dbReference type="GO" id="GO:0005524">
    <property type="term" value="F:ATP binding"/>
    <property type="evidence" value="ECO:0007669"/>
    <property type="project" value="UniProtKB-KW"/>
</dbReference>
<proteinExistence type="inferred from homology"/>
<gene>
    <name evidence="10" type="ORF">Sradi_1608100</name>
</gene>
<dbReference type="InterPro" id="IPR055414">
    <property type="entry name" value="LRR_R13L4/SHOC2-like"/>
</dbReference>
<name>A0AAW2UB13_SESRA</name>
<feature type="domain" description="Disease resistance N-terminal" evidence="8">
    <location>
        <begin position="7"/>
        <end position="91"/>
    </location>
</feature>
<organism evidence="10">
    <name type="scientific">Sesamum radiatum</name>
    <name type="common">Black benniseed</name>
    <dbReference type="NCBI Taxonomy" id="300843"/>
    <lineage>
        <taxon>Eukaryota</taxon>
        <taxon>Viridiplantae</taxon>
        <taxon>Streptophyta</taxon>
        <taxon>Embryophyta</taxon>
        <taxon>Tracheophyta</taxon>
        <taxon>Spermatophyta</taxon>
        <taxon>Magnoliopsida</taxon>
        <taxon>eudicotyledons</taxon>
        <taxon>Gunneridae</taxon>
        <taxon>Pentapetalae</taxon>
        <taxon>asterids</taxon>
        <taxon>lamiids</taxon>
        <taxon>Lamiales</taxon>
        <taxon>Pedaliaceae</taxon>
        <taxon>Sesamum</taxon>
    </lineage>
</organism>
<reference evidence="10" key="2">
    <citation type="journal article" date="2024" name="Plant">
        <title>Genomic evolution and insights into agronomic trait innovations of Sesamum species.</title>
        <authorList>
            <person name="Miao H."/>
            <person name="Wang L."/>
            <person name="Qu L."/>
            <person name="Liu H."/>
            <person name="Sun Y."/>
            <person name="Le M."/>
            <person name="Wang Q."/>
            <person name="Wei S."/>
            <person name="Zheng Y."/>
            <person name="Lin W."/>
            <person name="Duan Y."/>
            <person name="Cao H."/>
            <person name="Xiong S."/>
            <person name="Wang X."/>
            <person name="Wei L."/>
            <person name="Li C."/>
            <person name="Ma Q."/>
            <person name="Ju M."/>
            <person name="Zhao R."/>
            <person name="Li G."/>
            <person name="Mu C."/>
            <person name="Tian Q."/>
            <person name="Mei H."/>
            <person name="Zhang T."/>
            <person name="Gao T."/>
            <person name="Zhang H."/>
        </authorList>
    </citation>
    <scope>NUCLEOTIDE SEQUENCE</scope>
    <source>
        <strain evidence="10">G02</strain>
    </source>
</reference>
<dbReference type="GO" id="GO:0043531">
    <property type="term" value="F:ADP binding"/>
    <property type="evidence" value="ECO:0007669"/>
    <property type="project" value="InterPro"/>
</dbReference>
<feature type="domain" description="Disease resistance R13L4/SHOC-2-like LRR" evidence="9">
    <location>
        <begin position="361"/>
        <end position="463"/>
    </location>
</feature>
<dbReference type="Gene3D" id="3.80.10.10">
    <property type="entry name" value="Ribonuclease Inhibitor"/>
    <property type="match status" value="1"/>
</dbReference>
<evidence type="ECO:0000256" key="5">
    <source>
        <dbReference type="ARBA" id="ARBA00022821"/>
    </source>
</evidence>
<evidence type="ECO:0000313" key="10">
    <source>
        <dbReference type="EMBL" id="KAL0414064.1"/>
    </source>
</evidence>
<dbReference type="InterPro" id="IPR032675">
    <property type="entry name" value="LRR_dom_sf"/>
</dbReference>
<keyword evidence="6" id="KW-0067">ATP-binding</keyword>
<dbReference type="Gene3D" id="1.10.8.430">
    <property type="entry name" value="Helical domain of apoptotic protease-activating factors"/>
    <property type="match status" value="1"/>
</dbReference>
<dbReference type="InterPro" id="IPR002182">
    <property type="entry name" value="NB-ARC"/>
</dbReference>
<dbReference type="GO" id="GO:0098542">
    <property type="term" value="P:defense response to other organism"/>
    <property type="evidence" value="ECO:0007669"/>
    <property type="project" value="TreeGrafter"/>
</dbReference>
<evidence type="ECO:0000259" key="8">
    <source>
        <dbReference type="Pfam" id="PF18052"/>
    </source>
</evidence>
<evidence type="ECO:0000256" key="6">
    <source>
        <dbReference type="ARBA" id="ARBA00022840"/>
    </source>
</evidence>
<dbReference type="Pfam" id="PF00931">
    <property type="entry name" value="NB-ARC"/>
    <property type="match status" value="1"/>
</dbReference>